<comment type="caution">
    <text evidence="6">The sequence shown here is derived from an EMBL/GenBank/DDBJ whole genome shotgun (WGS) entry which is preliminary data.</text>
</comment>
<comment type="cofactor">
    <cofactor evidence="1">
        <name>Mg(2+)</name>
        <dbReference type="ChEBI" id="CHEBI:18420"/>
    </cofactor>
</comment>
<keyword evidence="2" id="KW-0479">Metal-binding</keyword>
<keyword evidence="7" id="KW-1185">Reference proteome</keyword>
<evidence type="ECO:0000313" key="6">
    <source>
        <dbReference type="EMBL" id="MCW7553556.1"/>
    </source>
</evidence>
<dbReference type="Gene3D" id="3.30.1240.10">
    <property type="match status" value="1"/>
</dbReference>
<dbReference type="PROSITE" id="PS01228">
    <property type="entry name" value="COF_1"/>
    <property type="match status" value="1"/>
</dbReference>
<dbReference type="InterPro" id="IPR036412">
    <property type="entry name" value="HAD-like_sf"/>
</dbReference>
<dbReference type="InterPro" id="IPR023214">
    <property type="entry name" value="HAD_sf"/>
</dbReference>
<evidence type="ECO:0000256" key="2">
    <source>
        <dbReference type="ARBA" id="ARBA00022723"/>
    </source>
</evidence>
<dbReference type="InterPro" id="IPR006379">
    <property type="entry name" value="HAD-SF_hydro_IIB"/>
</dbReference>
<proteinExistence type="inferred from homology"/>
<dbReference type="EMBL" id="JAPFCC010000001">
    <property type="protein sequence ID" value="MCW7553556.1"/>
    <property type="molecule type" value="Genomic_DNA"/>
</dbReference>
<evidence type="ECO:0000313" key="7">
    <source>
        <dbReference type="Proteomes" id="UP001209854"/>
    </source>
</evidence>
<dbReference type="SFLD" id="SFLDS00003">
    <property type="entry name" value="Haloacid_Dehalogenase"/>
    <property type="match status" value="1"/>
</dbReference>
<dbReference type="SFLD" id="SFLDG01144">
    <property type="entry name" value="C2.B.4:_PGP_Like"/>
    <property type="match status" value="1"/>
</dbReference>
<keyword evidence="4" id="KW-0460">Magnesium</keyword>
<dbReference type="RefSeq" id="WP_262568375.1">
    <property type="nucleotide sequence ID" value="NZ_JAPFCC010000001.1"/>
</dbReference>
<dbReference type="InterPro" id="IPR000150">
    <property type="entry name" value="Cof"/>
</dbReference>
<dbReference type="Gene3D" id="3.40.50.1000">
    <property type="entry name" value="HAD superfamily/HAD-like"/>
    <property type="match status" value="1"/>
</dbReference>
<gene>
    <name evidence="6" type="ORF">NX722_13155</name>
</gene>
<dbReference type="SUPFAM" id="SSF56784">
    <property type="entry name" value="HAD-like"/>
    <property type="match status" value="1"/>
</dbReference>
<dbReference type="Pfam" id="PF08282">
    <property type="entry name" value="Hydrolase_3"/>
    <property type="match status" value="1"/>
</dbReference>
<comment type="similarity">
    <text evidence="5">Belongs to the HAD-like hydrolase superfamily. Cof family.</text>
</comment>
<keyword evidence="3 6" id="KW-0378">Hydrolase</keyword>
<evidence type="ECO:0000256" key="1">
    <source>
        <dbReference type="ARBA" id="ARBA00001946"/>
    </source>
</evidence>
<dbReference type="SFLD" id="SFLDG01140">
    <property type="entry name" value="C2.B:_Phosphomannomutase_and_P"/>
    <property type="match status" value="1"/>
</dbReference>
<protein>
    <submittedName>
        <fullName evidence="6">Cof-type HAD-IIB family hydrolase</fullName>
    </submittedName>
</protein>
<evidence type="ECO:0000256" key="4">
    <source>
        <dbReference type="ARBA" id="ARBA00022842"/>
    </source>
</evidence>
<dbReference type="CDD" id="cd07516">
    <property type="entry name" value="HAD_Pase"/>
    <property type="match status" value="1"/>
</dbReference>
<reference evidence="6 7" key="1">
    <citation type="submission" date="2022-10" db="EMBL/GenBank/DDBJ databases">
        <title>High-quality genome sequences of two octocoral-associated bacteria, Endozoicomonas euniceicola EF212 and Endozoicomonas gorgoniicola PS125.</title>
        <authorList>
            <person name="Chiou Y.-J."/>
            <person name="Chen Y.-H."/>
        </authorList>
    </citation>
    <scope>NUCLEOTIDE SEQUENCE [LARGE SCALE GENOMIC DNA]</scope>
    <source>
        <strain evidence="6 7">PS125</strain>
    </source>
</reference>
<accession>A0ABT3MVY9</accession>
<organism evidence="6 7">
    <name type="scientific">Endozoicomonas gorgoniicola</name>
    <dbReference type="NCBI Taxonomy" id="1234144"/>
    <lineage>
        <taxon>Bacteria</taxon>
        <taxon>Pseudomonadati</taxon>
        <taxon>Pseudomonadota</taxon>
        <taxon>Gammaproteobacteria</taxon>
        <taxon>Oceanospirillales</taxon>
        <taxon>Endozoicomonadaceae</taxon>
        <taxon>Endozoicomonas</taxon>
    </lineage>
</organism>
<sequence>MHSVVVSDLDGTLLNSQHEITPHTRQVIRRLHDAGIKFVFATGRHHIDVGRLADELDISMYLITANGARVHNPSGQIIIRHDIFPERVPELIDFGREFSGKVLTNIYQEDSWFIEERHEAVDHFSDENKFAYQLQNLDTVDTTGVSKFFYLAEKHEDLLPLEQRINDELGDSVSMAFSLPHCLEVMAPGVCKGVALAEVLKLKGHTFEDTIAFGDGMNDYEMLQGVGKGLLMGNSDQKLRALLPDHQVIGRCDDDAVAGFLERHYSH</sequence>
<name>A0ABT3MVY9_9GAMM</name>
<dbReference type="PANTHER" id="PTHR47267">
    <property type="match status" value="1"/>
</dbReference>
<evidence type="ECO:0000256" key="5">
    <source>
        <dbReference type="ARBA" id="ARBA00034778"/>
    </source>
</evidence>
<evidence type="ECO:0000256" key="3">
    <source>
        <dbReference type="ARBA" id="ARBA00022801"/>
    </source>
</evidence>
<dbReference type="Proteomes" id="UP001209854">
    <property type="component" value="Unassembled WGS sequence"/>
</dbReference>
<dbReference type="PANTHER" id="PTHR47267:SF4">
    <property type="entry name" value="PYRIDOXAL PHOSPHATE PHOSPHATASE YIGL"/>
    <property type="match status" value="1"/>
</dbReference>
<dbReference type="PROSITE" id="PS01229">
    <property type="entry name" value="COF_2"/>
    <property type="match status" value="1"/>
</dbReference>
<dbReference type="GO" id="GO:0016787">
    <property type="term" value="F:hydrolase activity"/>
    <property type="evidence" value="ECO:0007669"/>
    <property type="project" value="UniProtKB-KW"/>
</dbReference>
<dbReference type="NCBIfam" id="TIGR00099">
    <property type="entry name" value="Cof-subfamily"/>
    <property type="match status" value="1"/>
</dbReference>
<dbReference type="NCBIfam" id="TIGR01484">
    <property type="entry name" value="HAD-SF-IIB"/>
    <property type="match status" value="1"/>
</dbReference>